<protein>
    <recommendedName>
        <fullName evidence="5">Peptidase inhibitor I78 family protein</fullName>
    </recommendedName>
</protein>
<keyword evidence="2" id="KW-0732">Signal</keyword>
<dbReference type="Pfam" id="PF11720">
    <property type="entry name" value="Inhibitor_I78"/>
    <property type="match status" value="1"/>
</dbReference>
<feature type="region of interest" description="Disordered" evidence="1">
    <location>
        <begin position="50"/>
        <end position="72"/>
    </location>
</feature>
<feature type="chain" id="PRO_5042163328" description="Peptidase inhibitor I78 family protein" evidence="2">
    <location>
        <begin position="22"/>
        <end position="99"/>
    </location>
</feature>
<dbReference type="EMBL" id="WUFC01000025">
    <property type="protein sequence ID" value="NEI51107.1"/>
    <property type="molecule type" value="Genomic_DNA"/>
</dbReference>
<gene>
    <name evidence="3" type="ORF">GR217_25860</name>
</gene>
<dbReference type="InterPro" id="IPR021719">
    <property type="entry name" value="Prot_inh_I78"/>
</dbReference>
<dbReference type="PROSITE" id="PS51257">
    <property type="entry name" value="PROKAR_LIPOPROTEIN"/>
    <property type="match status" value="1"/>
</dbReference>
<name>A0AAE4YTT3_9HYPH</name>
<evidence type="ECO:0000313" key="3">
    <source>
        <dbReference type="EMBL" id="NEI51107.1"/>
    </source>
</evidence>
<evidence type="ECO:0008006" key="5">
    <source>
        <dbReference type="Google" id="ProtNLM"/>
    </source>
</evidence>
<reference evidence="3 4" key="1">
    <citation type="submission" date="2019-12" db="EMBL/GenBank/DDBJ databases">
        <title>Rhizobium genotypes associated with high levels of biological nitrogen fixation by grain legumes in a temperate-maritime cropping system.</title>
        <authorList>
            <person name="Maluk M."/>
            <person name="Francesc Ferrando Molina F."/>
            <person name="Lopez Del Egido L."/>
            <person name="Lafos M."/>
            <person name="Langarica-Fuentes A."/>
            <person name="Gebre Yohannes G."/>
            <person name="Young M.W."/>
            <person name="Martin P."/>
            <person name="Gantlett R."/>
            <person name="Kenicer G."/>
            <person name="Hawes C."/>
            <person name="Begg G.S."/>
            <person name="Quilliam R.S."/>
            <person name="Squire G.R."/>
            <person name="Poole P.S."/>
            <person name="Young P.W."/>
            <person name="Iannetta P.M."/>
            <person name="James E.K."/>
        </authorList>
    </citation>
    <scope>NUCLEOTIDE SEQUENCE [LARGE SCALE GENOMIC DNA]</scope>
    <source>
        <strain evidence="3 4">JHI985</strain>
    </source>
</reference>
<dbReference type="Proteomes" id="UP000661163">
    <property type="component" value="Unassembled WGS sequence"/>
</dbReference>
<comment type="caution">
    <text evidence="3">The sequence shown here is derived from an EMBL/GenBank/DDBJ whole genome shotgun (WGS) entry which is preliminary data.</text>
</comment>
<evidence type="ECO:0000256" key="2">
    <source>
        <dbReference type="SAM" id="SignalP"/>
    </source>
</evidence>
<sequence>MQHPVRVLSGLVFVSAVPALAACSAGTMSQVASGQCDAAAAQTLIGKPQPTDEEARRVTGATTARQIAPGQPVTHDYRAARVTVETDCASGRVVRAACG</sequence>
<feature type="signal peptide" evidence="2">
    <location>
        <begin position="1"/>
        <end position="21"/>
    </location>
</feature>
<dbReference type="AlphaFoldDB" id="A0AAE4YTT3"/>
<dbReference type="Gene3D" id="3.30.10.10">
    <property type="entry name" value="Trypsin Inhibitor V, subunit A"/>
    <property type="match status" value="1"/>
</dbReference>
<accession>A0AAE4YTT3</accession>
<proteinExistence type="predicted"/>
<evidence type="ECO:0000256" key="1">
    <source>
        <dbReference type="SAM" id="MobiDB-lite"/>
    </source>
</evidence>
<evidence type="ECO:0000313" key="4">
    <source>
        <dbReference type="Proteomes" id="UP000661163"/>
    </source>
</evidence>
<organism evidence="3 4">
    <name type="scientific">Rhizobium ruizarguesonis</name>
    <dbReference type="NCBI Taxonomy" id="2081791"/>
    <lineage>
        <taxon>Bacteria</taxon>
        <taxon>Pseudomonadati</taxon>
        <taxon>Pseudomonadota</taxon>
        <taxon>Alphaproteobacteria</taxon>
        <taxon>Hyphomicrobiales</taxon>
        <taxon>Rhizobiaceae</taxon>
        <taxon>Rhizobium/Agrobacterium group</taxon>
        <taxon>Rhizobium</taxon>
    </lineage>
</organism>